<reference evidence="4 5" key="1">
    <citation type="submission" date="2020-08" db="EMBL/GenBank/DDBJ databases">
        <title>The Agave Microbiome: Exploring the role of microbial communities in plant adaptations to desert environments.</title>
        <authorList>
            <person name="Partida-Martinez L.P."/>
        </authorList>
    </citation>
    <scope>NUCLEOTIDE SEQUENCE [LARGE SCALE GENOMIC DNA]</scope>
    <source>
        <strain evidence="4 5">RAS26</strain>
    </source>
</reference>
<feature type="transmembrane region" description="Helical" evidence="2">
    <location>
        <begin position="387"/>
        <end position="409"/>
    </location>
</feature>
<sequence length="458" mass="47966">MTAERPDHAPTTPYPRPASGASPGAALDAAPPPGTAPALTGPPAPALSASSAPARSLAPDLARGMLLLFIASANVWGYLWSSAAETSRYGLRPVGGSSLDLVVDGVVAFFVDDRSRPMFAILYGFGLATMAARLAARGAGRRDVRRVIARRSRWLVVLGVAHAALLFAGDILAPYGVTGLIALAFLQRSRTVLLWWFWGSSLVATVGGAFVLTFLHSYWGTGEIPPSDYLASAVERLFGSLAITTIAAVLLFFVPQVVLGILLARSGWLSRPWEHRQALGRVVVVALVVNLVGNLPFALAVAQVWTPADGAVGLTVELAHYLSGVVMGLGYVCLFAWVAAVLRDGPRRGVVSAVAAVGERSLTSYLLQSVMFAPLLSAWGLGLGGRIGTAQAAVLAIGVWLVTVLVAVAMHRAGRRGPFEVLLRRLTYGRGGSAAAVAVPHRPHAAPTPLAGPREPRP</sequence>
<comment type="caution">
    <text evidence="4">The sequence shown here is derived from an EMBL/GenBank/DDBJ whole genome shotgun (WGS) entry which is preliminary data.</text>
</comment>
<feature type="region of interest" description="Disordered" evidence="1">
    <location>
        <begin position="1"/>
        <end position="50"/>
    </location>
</feature>
<feature type="transmembrane region" description="Helical" evidence="2">
    <location>
        <begin position="238"/>
        <end position="262"/>
    </location>
</feature>
<dbReference type="Pfam" id="PF04235">
    <property type="entry name" value="DUF418"/>
    <property type="match status" value="1"/>
</dbReference>
<evidence type="ECO:0000256" key="2">
    <source>
        <dbReference type="SAM" id="Phobius"/>
    </source>
</evidence>
<feature type="transmembrane region" description="Helical" evidence="2">
    <location>
        <begin position="156"/>
        <end position="186"/>
    </location>
</feature>
<dbReference type="PANTHER" id="PTHR30590:SF2">
    <property type="entry name" value="INNER MEMBRANE PROTEIN"/>
    <property type="match status" value="1"/>
</dbReference>
<feature type="domain" description="DUF418" evidence="3">
    <location>
        <begin position="263"/>
        <end position="429"/>
    </location>
</feature>
<feature type="compositionally biased region" description="Pro residues" evidence="1">
    <location>
        <begin position="30"/>
        <end position="45"/>
    </location>
</feature>
<feature type="transmembrane region" description="Helical" evidence="2">
    <location>
        <begin position="118"/>
        <end position="136"/>
    </location>
</feature>
<keyword evidence="2" id="KW-1133">Transmembrane helix</keyword>
<feature type="compositionally biased region" description="Low complexity" evidence="1">
    <location>
        <begin position="17"/>
        <end position="29"/>
    </location>
</feature>
<feature type="transmembrane region" description="Helical" evidence="2">
    <location>
        <begin position="318"/>
        <end position="342"/>
    </location>
</feature>
<evidence type="ECO:0000313" key="5">
    <source>
        <dbReference type="Proteomes" id="UP000518206"/>
    </source>
</evidence>
<organism evidence="4 5">
    <name type="scientific">Cellulomonas cellasea</name>
    <dbReference type="NCBI Taxonomy" id="43670"/>
    <lineage>
        <taxon>Bacteria</taxon>
        <taxon>Bacillati</taxon>
        <taxon>Actinomycetota</taxon>
        <taxon>Actinomycetes</taxon>
        <taxon>Micrococcales</taxon>
        <taxon>Cellulomonadaceae</taxon>
        <taxon>Cellulomonas</taxon>
    </lineage>
</organism>
<dbReference type="EMBL" id="JACHVX010000010">
    <property type="protein sequence ID" value="MBB2925457.1"/>
    <property type="molecule type" value="Genomic_DNA"/>
</dbReference>
<keyword evidence="2" id="KW-0472">Membrane</keyword>
<protein>
    <submittedName>
        <fullName evidence="4">Putative membrane protein YeiB</fullName>
    </submittedName>
</protein>
<keyword evidence="2" id="KW-0812">Transmembrane</keyword>
<evidence type="ECO:0000313" key="4">
    <source>
        <dbReference type="EMBL" id="MBB2925457.1"/>
    </source>
</evidence>
<feature type="transmembrane region" description="Helical" evidence="2">
    <location>
        <begin position="61"/>
        <end position="79"/>
    </location>
</feature>
<evidence type="ECO:0000256" key="1">
    <source>
        <dbReference type="SAM" id="MobiDB-lite"/>
    </source>
</evidence>
<evidence type="ECO:0000259" key="3">
    <source>
        <dbReference type="Pfam" id="PF04235"/>
    </source>
</evidence>
<dbReference type="Proteomes" id="UP000518206">
    <property type="component" value="Unassembled WGS sequence"/>
</dbReference>
<dbReference type="InterPro" id="IPR052529">
    <property type="entry name" value="Bact_Transport_Assoc"/>
</dbReference>
<accession>A0A7W4UJS5</accession>
<feature type="transmembrane region" description="Helical" evidence="2">
    <location>
        <begin position="362"/>
        <end position="381"/>
    </location>
</feature>
<feature type="transmembrane region" description="Helical" evidence="2">
    <location>
        <begin position="193"/>
        <end position="218"/>
    </location>
</feature>
<proteinExistence type="predicted"/>
<reference evidence="4 5" key="2">
    <citation type="submission" date="2020-08" db="EMBL/GenBank/DDBJ databases">
        <authorList>
            <person name="Partida-Martinez L."/>
            <person name="Huntemann M."/>
            <person name="Clum A."/>
            <person name="Wang J."/>
            <person name="Palaniappan K."/>
            <person name="Ritter S."/>
            <person name="Chen I.-M."/>
            <person name="Stamatis D."/>
            <person name="Reddy T."/>
            <person name="O'Malley R."/>
            <person name="Daum C."/>
            <person name="Shapiro N."/>
            <person name="Ivanova N."/>
            <person name="Kyrpides N."/>
            <person name="Woyke T."/>
        </authorList>
    </citation>
    <scope>NUCLEOTIDE SEQUENCE [LARGE SCALE GENOMIC DNA]</scope>
    <source>
        <strain evidence="4 5">RAS26</strain>
    </source>
</reference>
<gene>
    <name evidence="4" type="ORF">FHR80_004401</name>
</gene>
<dbReference type="AlphaFoldDB" id="A0A7W4UJS5"/>
<dbReference type="InterPro" id="IPR007349">
    <property type="entry name" value="DUF418"/>
</dbReference>
<feature type="transmembrane region" description="Helical" evidence="2">
    <location>
        <begin position="282"/>
        <end position="306"/>
    </location>
</feature>
<dbReference type="RefSeq" id="WP_183298168.1">
    <property type="nucleotide sequence ID" value="NZ_JACHVX010000010.1"/>
</dbReference>
<dbReference type="PANTHER" id="PTHR30590">
    <property type="entry name" value="INNER MEMBRANE PROTEIN"/>
    <property type="match status" value="1"/>
</dbReference>
<name>A0A7W4UJS5_9CELL</name>